<dbReference type="RefSeq" id="WP_271277563.1">
    <property type="nucleotide sequence ID" value="NZ_BAABFD010000020.1"/>
</dbReference>
<keyword evidence="2" id="KW-1185">Reference proteome</keyword>
<dbReference type="InterPro" id="IPR019587">
    <property type="entry name" value="Polyketide_cyclase/dehydratase"/>
</dbReference>
<name>A0ABT4T1G8_9ACTN</name>
<dbReference type="Pfam" id="PF10604">
    <property type="entry name" value="Polyketide_cyc2"/>
    <property type="match status" value="1"/>
</dbReference>
<dbReference type="CDD" id="cd07812">
    <property type="entry name" value="SRPBCC"/>
    <property type="match status" value="1"/>
</dbReference>
<dbReference type="EMBL" id="JAPNUD010000061">
    <property type="protein sequence ID" value="MDA0643225.1"/>
    <property type="molecule type" value="Genomic_DNA"/>
</dbReference>
<organism evidence="1 2">
    <name type="scientific">Nonomuraea ferruginea</name>
    <dbReference type="NCBI Taxonomy" id="46174"/>
    <lineage>
        <taxon>Bacteria</taxon>
        <taxon>Bacillati</taxon>
        <taxon>Actinomycetota</taxon>
        <taxon>Actinomycetes</taxon>
        <taxon>Streptosporangiales</taxon>
        <taxon>Streptosporangiaceae</taxon>
        <taxon>Nonomuraea</taxon>
    </lineage>
</organism>
<evidence type="ECO:0000313" key="2">
    <source>
        <dbReference type="Proteomes" id="UP001212498"/>
    </source>
</evidence>
<accession>A0ABT4T1G8</accession>
<evidence type="ECO:0000313" key="1">
    <source>
        <dbReference type="EMBL" id="MDA0643225.1"/>
    </source>
</evidence>
<dbReference type="Proteomes" id="UP001212498">
    <property type="component" value="Unassembled WGS sequence"/>
</dbReference>
<dbReference type="InterPro" id="IPR023393">
    <property type="entry name" value="START-like_dom_sf"/>
</dbReference>
<sequence length="139" mass="15720">MTCHVYAAARVFVPAPPERVFALVTDWPRHREWMVLTSAWEAGDRVEAFTGIGRLGFLDVMTITRWEPPHVVEMRHVGRLVRGDGVIRVRACAGGSRVIWAERLRPPLGPVGWLLWPVARPVVNALARLSLRRLARLLT</sequence>
<gene>
    <name evidence="1" type="ORF">OUY24_21575</name>
</gene>
<protein>
    <submittedName>
        <fullName evidence="1">SRPBCC family protein</fullName>
    </submittedName>
</protein>
<dbReference type="SUPFAM" id="SSF55961">
    <property type="entry name" value="Bet v1-like"/>
    <property type="match status" value="1"/>
</dbReference>
<reference evidence="1 2" key="1">
    <citation type="submission" date="2022-11" db="EMBL/GenBank/DDBJ databases">
        <title>Nonomuraea corallina sp. nov., a new species of the genus Nonomuraea isolated from sea side sediment in Thai sea.</title>
        <authorList>
            <person name="Ngamcharungchit C."/>
            <person name="Matsumoto A."/>
            <person name="Suriyachadkun C."/>
            <person name="Panbangred W."/>
            <person name="Inahashi Y."/>
            <person name="Intra B."/>
        </authorList>
    </citation>
    <scope>NUCLEOTIDE SEQUENCE [LARGE SCALE GENOMIC DNA]</scope>
    <source>
        <strain evidence="1 2">DSM 43553</strain>
    </source>
</reference>
<comment type="caution">
    <text evidence="1">The sequence shown here is derived from an EMBL/GenBank/DDBJ whole genome shotgun (WGS) entry which is preliminary data.</text>
</comment>
<dbReference type="Gene3D" id="3.30.530.20">
    <property type="match status" value="1"/>
</dbReference>
<proteinExistence type="predicted"/>